<sequence length="150" mass="17918">MRAMILEKLYEISLKPYRLFKKNEAWKLNVTDLLRYPEHSLGYALGRFLLNNLFDLQGKSENHDVFHVLTGIGVTILEEIEMQFYLMGNGKRSFYLFSVIFLGSVFYPEKMKFFVRHYYQGKNALPFYQLDFYKLLDQPIERLKNTLSIH</sequence>
<dbReference type="InterPro" id="IPR007715">
    <property type="entry name" value="Coq4"/>
</dbReference>
<dbReference type="KEGG" id="marb:CJ263_03085"/>
<evidence type="ECO:0000313" key="1">
    <source>
        <dbReference type="EMBL" id="ASV32533.1"/>
    </source>
</evidence>
<keyword evidence="2" id="KW-1185">Reference proteome</keyword>
<proteinExistence type="predicted"/>
<protein>
    <recommendedName>
        <fullName evidence="3">Coenzyme Q (Ubiquinone) biosynthesis protein Coq4</fullName>
    </recommendedName>
</protein>
<dbReference type="GO" id="GO:0006744">
    <property type="term" value="P:ubiquinone biosynthetic process"/>
    <property type="evidence" value="ECO:0007669"/>
    <property type="project" value="InterPro"/>
</dbReference>
<dbReference type="EMBL" id="CP022957">
    <property type="protein sequence ID" value="ASV32533.1"/>
    <property type="molecule type" value="Genomic_DNA"/>
</dbReference>
<reference evidence="1 2" key="1">
    <citation type="submission" date="2017-08" db="EMBL/GenBank/DDBJ databases">
        <title>The complete genome sequence of Maribacter sp. B1, isolated from deep-sea sediment.</title>
        <authorList>
            <person name="Wu Y.-H."/>
            <person name="Cheng H."/>
            <person name="Xu X.-W."/>
        </authorList>
    </citation>
    <scope>NUCLEOTIDE SEQUENCE [LARGE SCALE GENOMIC DNA]</scope>
    <source>
        <strain evidence="1 2">B1</strain>
    </source>
</reference>
<dbReference type="AlphaFoldDB" id="A0A223VAX0"/>
<dbReference type="Pfam" id="PF05019">
    <property type="entry name" value="Coq4"/>
    <property type="match status" value="1"/>
</dbReference>
<evidence type="ECO:0008006" key="3">
    <source>
        <dbReference type="Google" id="ProtNLM"/>
    </source>
</evidence>
<dbReference type="OrthoDB" id="6157812at2"/>
<evidence type="ECO:0000313" key="2">
    <source>
        <dbReference type="Proteomes" id="UP000215244"/>
    </source>
</evidence>
<name>A0A223VAX0_9FLAO</name>
<dbReference type="Proteomes" id="UP000215244">
    <property type="component" value="Chromosome"/>
</dbReference>
<organism evidence="1 2">
    <name type="scientific">Maribacter cobaltidurans</name>
    <dbReference type="NCBI Taxonomy" id="1178778"/>
    <lineage>
        <taxon>Bacteria</taxon>
        <taxon>Pseudomonadati</taxon>
        <taxon>Bacteroidota</taxon>
        <taxon>Flavobacteriia</taxon>
        <taxon>Flavobacteriales</taxon>
        <taxon>Flavobacteriaceae</taxon>
        <taxon>Maribacter</taxon>
    </lineage>
</organism>
<gene>
    <name evidence="1" type="ORF">CJ263_03085</name>
</gene>
<accession>A0A223VAX0</accession>